<evidence type="ECO:0000313" key="1">
    <source>
        <dbReference type="EMBL" id="MDE1480722.1"/>
    </source>
</evidence>
<name>A0AAJ1JBK2_XENBV</name>
<dbReference type="EMBL" id="JAILSO010000220">
    <property type="protein sequence ID" value="MDE1480722.1"/>
    <property type="molecule type" value="Genomic_DNA"/>
</dbReference>
<reference evidence="1" key="1">
    <citation type="submission" date="2021-08" db="EMBL/GenBank/DDBJ databases">
        <authorList>
            <person name="Papudeshi B."/>
            <person name="Bashey-Visser F."/>
        </authorList>
    </citation>
    <scope>NUCLEOTIDE SEQUENCE</scope>
    <source>
        <strain evidence="1">MC_266_E_2016</strain>
    </source>
</reference>
<evidence type="ECO:0000313" key="2">
    <source>
        <dbReference type="Proteomes" id="UP001222434"/>
    </source>
</evidence>
<organism evidence="1 2">
    <name type="scientific">Xenorhabdus bovienii</name>
    <name type="common">Xenorhabdus nematophila subsp. bovienii</name>
    <dbReference type="NCBI Taxonomy" id="40576"/>
    <lineage>
        <taxon>Bacteria</taxon>
        <taxon>Pseudomonadati</taxon>
        <taxon>Pseudomonadota</taxon>
        <taxon>Gammaproteobacteria</taxon>
        <taxon>Enterobacterales</taxon>
        <taxon>Morganellaceae</taxon>
        <taxon>Xenorhabdus</taxon>
    </lineage>
</organism>
<sequence>MKSKGKISVLVSLVNSFDELIEVVELIFKCNLSIKDMDGRYIAKGNVNKYEIQLIDKEDRSLDILCDEYYTLSFYLHNNHEDYVSEIIDSLDKYNFIWDKIILNNIKEEGDYRELSSNESYL</sequence>
<protein>
    <submittedName>
        <fullName evidence="1">Uncharacterized protein</fullName>
    </submittedName>
</protein>
<dbReference type="AlphaFoldDB" id="A0AAJ1JBK2"/>
<comment type="caution">
    <text evidence="1">The sequence shown here is derived from an EMBL/GenBank/DDBJ whole genome shotgun (WGS) entry which is preliminary data.</text>
</comment>
<dbReference type="RefSeq" id="WP_274714073.1">
    <property type="nucleotide sequence ID" value="NZ_JAILSO010000220.1"/>
</dbReference>
<gene>
    <name evidence="1" type="ORF">KKJ01_21725</name>
</gene>
<reference evidence="1" key="2">
    <citation type="journal article" date="2022" name="J. Evol. Biol.">
        <title>Pre- and post-association barriers to host switching in sympatric mutualists.</title>
        <authorList>
            <person name="Dinges Z.M."/>
            <person name="Phillips R.K."/>
            <person name="Lively C.M."/>
            <person name="Bashey F."/>
        </authorList>
    </citation>
    <scope>NUCLEOTIDE SEQUENCE</scope>
    <source>
        <strain evidence="1">MC_266_E_2016</strain>
    </source>
</reference>
<dbReference type="Proteomes" id="UP001222434">
    <property type="component" value="Unassembled WGS sequence"/>
</dbReference>
<proteinExistence type="predicted"/>
<accession>A0AAJ1JBK2</accession>